<name>B9ERQ9_PROMM</name>
<feature type="compositionally biased region" description="Polar residues" evidence="1">
    <location>
        <begin position="1"/>
        <end position="10"/>
    </location>
</feature>
<dbReference type="eggNOG" id="COG1943">
    <property type="taxonomic scope" value="Bacteria"/>
</dbReference>
<dbReference type="KEGG" id="pmt:PMT_2439"/>
<evidence type="ECO:0000313" key="3">
    <source>
        <dbReference type="Proteomes" id="UP000001423"/>
    </source>
</evidence>
<evidence type="ECO:0000256" key="1">
    <source>
        <dbReference type="SAM" id="MobiDB-lite"/>
    </source>
</evidence>
<gene>
    <name evidence="2" type="ordered locus">PMT_2439</name>
</gene>
<evidence type="ECO:0000313" key="2">
    <source>
        <dbReference type="EMBL" id="CAX31957.1"/>
    </source>
</evidence>
<proteinExistence type="predicted"/>
<dbReference type="HOGENOM" id="CLU_208556_0_0_3"/>
<dbReference type="AlphaFoldDB" id="B9ERQ9"/>
<accession>B9ERQ9</accession>
<protein>
    <submittedName>
        <fullName evidence="2">Uncharacterized protein</fullName>
    </submittedName>
</protein>
<dbReference type="Proteomes" id="UP000001423">
    <property type="component" value="Chromosome"/>
</dbReference>
<sequence>MLNRLVSSARTRSKKKRISPGQERLPWAWDIRLNQIPEEWHQLAMKFRKANGIRDGDIQFTF</sequence>
<keyword evidence="3" id="KW-1185">Reference proteome</keyword>
<feature type="region of interest" description="Disordered" evidence="1">
    <location>
        <begin position="1"/>
        <end position="21"/>
    </location>
</feature>
<reference evidence="2 3" key="1">
    <citation type="journal article" date="2003" name="Nature">
        <title>Genome divergence in two Prochlorococcus ecotypes reflects oceanic niche differentiation.</title>
        <authorList>
            <person name="Rocap G."/>
            <person name="Larimer F.W."/>
            <person name="Lamerdin J.E."/>
            <person name="Malfatti S."/>
            <person name="Chain P."/>
            <person name="Ahlgren N.A."/>
            <person name="Arellano A."/>
            <person name="Coleman M."/>
            <person name="Hauser L."/>
            <person name="Hess W.R."/>
            <person name="Johnson Z.I."/>
            <person name="Land M.L."/>
            <person name="Lindell D."/>
            <person name="Post A.F."/>
            <person name="Regala W."/>
            <person name="Shah M."/>
            <person name="Shaw S.L."/>
            <person name="Steglich C."/>
            <person name="Sullivan M.B."/>
            <person name="Ting C.S."/>
            <person name="Tolonen A."/>
            <person name="Webb E.A."/>
            <person name="Zinser E.R."/>
            <person name="Chisholm S.W."/>
        </authorList>
    </citation>
    <scope>NUCLEOTIDE SEQUENCE [LARGE SCALE GENOMIC DNA]</scope>
    <source>
        <strain evidence="3">MIT 9313</strain>
    </source>
</reference>
<organism evidence="2 3">
    <name type="scientific">Prochlorococcus marinus (strain MIT 9313)</name>
    <dbReference type="NCBI Taxonomy" id="74547"/>
    <lineage>
        <taxon>Bacteria</taxon>
        <taxon>Bacillati</taxon>
        <taxon>Cyanobacteriota</taxon>
        <taxon>Cyanophyceae</taxon>
        <taxon>Synechococcales</taxon>
        <taxon>Prochlorococcaceae</taxon>
        <taxon>Prochlorococcus</taxon>
    </lineage>
</organism>
<dbReference type="EMBL" id="BX548175">
    <property type="protein sequence ID" value="CAX31957.1"/>
    <property type="molecule type" value="Genomic_DNA"/>
</dbReference>